<feature type="chain" id="PRO_5042227460" description="Apple domain-containing protein" evidence="1">
    <location>
        <begin position="17"/>
        <end position="284"/>
    </location>
</feature>
<dbReference type="InterPro" id="IPR003609">
    <property type="entry name" value="Pan_app"/>
</dbReference>
<comment type="caution">
    <text evidence="3">The sequence shown here is derived from an EMBL/GenBank/DDBJ whole genome shotgun (WGS) entry which is preliminary data.</text>
</comment>
<feature type="domain" description="Apple" evidence="2">
    <location>
        <begin position="145"/>
        <end position="178"/>
    </location>
</feature>
<gene>
    <name evidence="3" type="ORF">HK100_001920</name>
</gene>
<accession>A0AAD5XJL8</accession>
<sequence length="284" mass="27976">MLAFSVLVALIASVTAWDWQDGNNGALTWASGCEYTGGVLSIIATTGADCGTECQTTSGCQYFTWVQDANLDSSGTCTLADSTASGPAYNSNAAAANESNICGYLGSVSVATTTAAAAASPTSSGGFTFASGNNGALYWASGCAYSGSVIGSITDTGANCGGDCVNTANCAYFSWDGASNSCVYYSSSATGPIGDGATGAICGYPATVASDTTSSDTSSSSSESVSITSVSSTGVINSTVSKTGVVVTESSVYVPPVVTVNSGSTRAGFVSATAAIVIVAYFNV</sequence>
<dbReference type="Proteomes" id="UP001211907">
    <property type="component" value="Unassembled WGS sequence"/>
</dbReference>
<feature type="signal peptide" evidence="1">
    <location>
        <begin position="1"/>
        <end position="16"/>
    </location>
</feature>
<evidence type="ECO:0000256" key="1">
    <source>
        <dbReference type="SAM" id="SignalP"/>
    </source>
</evidence>
<evidence type="ECO:0000259" key="2">
    <source>
        <dbReference type="Pfam" id="PF14295"/>
    </source>
</evidence>
<name>A0AAD5XJL8_9FUNG</name>
<reference evidence="3" key="1">
    <citation type="submission" date="2020-05" db="EMBL/GenBank/DDBJ databases">
        <title>Phylogenomic resolution of chytrid fungi.</title>
        <authorList>
            <person name="Stajich J.E."/>
            <person name="Amses K."/>
            <person name="Simmons R."/>
            <person name="Seto K."/>
            <person name="Myers J."/>
            <person name="Bonds A."/>
            <person name="Quandt C.A."/>
            <person name="Barry K."/>
            <person name="Liu P."/>
            <person name="Grigoriev I."/>
            <person name="Longcore J.E."/>
            <person name="James T.Y."/>
        </authorList>
    </citation>
    <scope>NUCLEOTIDE SEQUENCE</scope>
    <source>
        <strain evidence="3">JEL0513</strain>
    </source>
</reference>
<evidence type="ECO:0000313" key="3">
    <source>
        <dbReference type="EMBL" id="KAJ3136191.1"/>
    </source>
</evidence>
<evidence type="ECO:0000313" key="4">
    <source>
        <dbReference type="Proteomes" id="UP001211907"/>
    </source>
</evidence>
<dbReference type="EMBL" id="JADGJH010000143">
    <property type="protein sequence ID" value="KAJ3136191.1"/>
    <property type="molecule type" value="Genomic_DNA"/>
</dbReference>
<dbReference type="Gene3D" id="3.50.4.10">
    <property type="entry name" value="Hepatocyte Growth Factor"/>
    <property type="match status" value="1"/>
</dbReference>
<dbReference type="Pfam" id="PF14295">
    <property type="entry name" value="PAN_4"/>
    <property type="match status" value="2"/>
</dbReference>
<protein>
    <recommendedName>
        <fullName evidence="2">Apple domain-containing protein</fullName>
    </recommendedName>
</protein>
<feature type="domain" description="Apple" evidence="2">
    <location>
        <begin position="34"/>
        <end position="79"/>
    </location>
</feature>
<proteinExistence type="predicted"/>
<organism evidence="3 4">
    <name type="scientific">Physocladia obscura</name>
    <dbReference type="NCBI Taxonomy" id="109957"/>
    <lineage>
        <taxon>Eukaryota</taxon>
        <taxon>Fungi</taxon>
        <taxon>Fungi incertae sedis</taxon>
        <taxon>Chytridiomycota</taxon>
        <taxon>Chytridiomycota incertae sedis</taxon>
        <taxon>Chytridiomycetes</taxon>
        <taxon>Chytridiales</taxon>
        <taxon>Chytriomycetaceae</taxon>
        <taxon>Physocladia</taxon>
    </lineage>
</organism>
<dbReference type="AlphaFoldDB" id="A0AAD5XJL8"/>
<keyword evidence="1" id="KW-0732">Signal</keyword>
<keyword evidence="4" id="KW-1185">Reference proteome</keyword>